<dbReference type="CDD" id="cd00035">
    <property type="entry name" value="ChtBD1"/>
    <property type="match status" value="1"/>
</dbReference>
<protein>
    <recommendedName>
        <fullName evidence="3">Chitin-binding type-1 domain-containing protein</fullName>
    </recommendedName>
</protein>
<evidence type="ECO:0000313" key="5">
    <source>
        <dbReference type="Proteomes" id="UP000663852"/>
    </source>
</evidence>
<accession>A0A815NGZ5</accession>
<dbReference type="InterPro" id="IPR001002">
    <property type="entry name" value="Chitin-bd_1"/>
</dbReference>
<gene>
    <name evidence="4" type="ORF">EDS130_LOCUS38636</name>
</gene>
<dbReference type="InterPro" id="IPR037238">
    <property type="entry name" value="YbiA-like_sf"/>
</dbReference>
<proteinExistence type="predicted"/>
<keyword evidence="1 2" id="KW-0147">Chitin-binding</keyword>
<feature type="disulfide bond" evidence="2">
    <location>
        <begin position="150"/>
        <end position="164"/>
    </location>
</feature>
<evidence type="ECO:0000256" key="1">
    <source>
        <dbReference type="ARBA" id="ARBA00022669"/>
    </source>
</evidence>
<dbReference type="Pfam" id="PF00187">
    <property type="entry name" value="Chitin_bind_1"/>
    <property type="match status" value="1"/>
</dbReference>
<dbReference type="SUPFAM" id="SSF57016">
    <property type="entry name" value="Plant lectins/antimicrobial peptides"/>
    <property type="match status" value="1"/>
</dbReference>
<dbReference type="AlphaFoldDB" id="A0A815NGZ5"/>
<comment type="caution">
    <text evidence="4">The sequence shown here is derived from an EMBL/GenBank/DDBJ whole genome shotgun (WGS) entry which is preliminary data.</text>
</comment>
<dbReference type="Pfam" id="PF08719">
    <property type="entry name" value="NADAR"/>
    <property type="match status" value="1"/>
</dbReference>
<dbReference type="SUPFAM" id="SSF143990">
    <property type="entry name" value="YbiA-like"/>
    <property type="match status" value="1"/>
</dbReference>
<keyword evidence="2" id="KW-1015">Disulfide bond</keyword>
<dbReference type="CDD" id="cd15457">
    <property type="entry name" value="NADAR"/>
    <property type="match status" value="1"/>
</dbReference>
<comment type="caution">
    <text evidence="2">Lacks conserved residue(s) required for the propagation of feature annotation.</text>
</comment>
<dbReference type="GO" id="GO:0008061">
    <property type="term" value="F:chitin binding"/>
    <property type="evidence" value="ECO:0007669"/>
    <property type="project" value="UniProtKB-UniRule"/>
</dbReference>
<name>A0A815NGZ5_ADIRI</name>
<feature type="disulfide bond" evidence="2">
    <location>
        <begin position="145"/>
        <end position="157"/>
    </location>
</feature>
<evidence type="ECO:0000259" key="3">
    <source>
        <dbReference type="PROSITE" id="PS50941"/>
    </source>
</evidence>
<dbReference type="InterPro" id="IPR012816">
    <property type="entry name" value="NADAR"/>
</dbReference>
<evidence type="ECO:0000313" key="4">
    <source>
        <dbReference type="EMBL" id="CAF1437624.1"/>
    </source>
</evidence>
<sequence length="205" mass="22753">MHHNHDSSIYFYHLNEPFGEFSNFYSAPIELDGHIWPTVEHYFQAQKFSHNKHRFKHIVQLSTPRDAFDYAQMHRDEIRSDWMDIRDAVMFKACMAKFQQHPHLKHMLLTTGHRTLVEHTNKDSYWGDGGDGTGCRAGPCLAIFCPAGMCLSQHGYCGTSAEYCGVGCRAGPCLGSIGSSTAIPPTTGIATAAPSSIGSIVVLPH</sequence>
<dbReference type="InterPro" id="IPR036861">
    <property type="entry name" value="Endochitinase-like_sf"/>
</dbReference>
<evidence type="ECO:0000256" key="2">
    <source>
        <dbReference type="PROSITE-ProRule" id="PRU00261"/>
    </source>
</evidence>
<dbReference type="Gene3D" id="3.30.60.10">
    <property type="entry name" value="Endochitinase-like"/>
    <property type="match status" value="1"/>
</dbReference>
<organism evidence="4 5">
    <name type="scientific">Adineta ricciae</name>
    <name type="common">Rotifer</name>
    <dbReference type="NCBI Taxonomy" id="249248"/>
    <lineage>
        <taxon>Eukaryota</taxon>
        <taxon>Metazoa</taxon>
        <taxon>Spiralia</taxon>
        <taxon>Gnathifera</taxon>
        <taxon>Rotifera</taxon>
        <taxon>Eurotatoria</taxon>
        <taxon>Bdelloidea</taxon>
        <taxon>Adinetida</taxon>
        <taxon>Adinetidae</taxon>
        <taxon>Adineta</taxon>
    </lineage>
</organism>
<feature type="domain" description="Chitin-binding type-1" evidence="3">
    <location>
        <begin position="137"/>
        <end position="175"/>
    </location>
</feature>
<dbReference type="SMART" id="SM00270">
    <property type="entry name" value="ChtBD1"/>
    <property type="match status" value="1"/>
</dbReference>
<dbReference type="EMBL" id="CAJNOJ010000409">
    <property type="protein sequence ID" value="CAF1437624.1"/>
    <property type="molecule type" value="Genomic_DNA"/>
</dbReference>
<dbReference type="Proteomes" id="UP000663852">
    <property type="component" value="Unassembled WGS sequence"/>
</dbReference>
<dbReference type="NCBIfam" id="TIGR02464">
    <property type="entry name" value="ribofla_fusion"/>
    <property type="match status" value="1"/>
</dbReference>
<dbReference type="OrthoDB" id="206452at2759"/>
<reference evidence="4" key="1">
    <citation type="submission" date="2021-02" db="EMBL/GenBank/DDBJ databases">
        <authorList>
            <person name="Nowell W R."/>
        </authorList>
    </citation>
    <scope>NUCLEOTIDE SEQUENCE</scope>
</reference>
<dbReference type="Gene3D" id="1.10.357.40">
    <property type="entry name" value="YbiA-like"/>
    <property type="match status" value="1"/>
</dbReference>
<dbReference type="PROSITE" id="PS50941">
    <property type="entry name" value="CHIT_BIND_I_2"/>
    <property type="match status" value="1"/>
</dbReference>